<evidence type="ECO:0000313" key="1">
    <source>
        <dbReference type="EMBL" id="SPK74268.1"/>
    </source>
</evidence>
<gene>
    <name evidence="1" type="ORF">CT19425_120510</name>
</gene>
<sequence>MCVLRDLAHQGLAVGLRHPVLRLDLAVGGHAGIERCLAGGFIRGRAGLRCIGVLAGQVKTLRVHSVSSGGGAAPIRSGTAGPIIYKPTGRSI</sequence>
<organism evidence="1 2">
    <name type="scientific">Cupriavidus taiwanensis</name>
    <dbReference type="NCBI Taxonomy" id="164546"/>
    <lineage>
        <taxon>Bacteria</taxon>
        <taxon>Pseudomonadati</taxon>
        <taxon>Pseudomonadota</taxon>
        <taxon>Betaproteobacteria</taxon>
        <taxon>Burkholderiales</taxon>
        <taxon>Burkholderiaceae</taxon>
        <taxon>Cupriavidus</taxon>
    </lineage>
</organism>
<reference evidence="1 2" key="1">
    <citation type="submission" date="2018-01" db="EMBL/GenBank/DDBJ databases">
        <authorList>
            <person name="Gaut B.S."/>
            <person name="Morton B.R."/>
            <person name="Clegg M.T."/>
            <person name="Duvall M.R."/>
        </authorList>
    </citation>
    <scope>NUCLEOTIDE SEQUENCE [LARGE SCALE GENOMIC DNA]</scope>
    <source>
        <strain evidence="1">Cupriavidus taiwanensis LMG 19425</strain>
    </source>
</reference>
<proteinExistence type="predicted"/>
<dbReference type="Proteomes" id="UP000255505">
    <property type="component" value="Chromosome I"/>
</dbReference>
<evidence type="ECO:0000313" key="2">
    <source>
        <dbReference type="Proteomes" id="UP000255505"/>
    </source>
</evidence>
<dbReference type="EMBL" id="LT991976">
    <property type="protein sequence ID" value="SPK74268.1"/>
    <property type="molecule type" value="Genomic_DNA"/>
</dbReference>
<name>A0A375IJJ6_9BURK</name>
<protein>
    <submittedName>
        <fullName evidence="1">Uncharacterized protein</fullName>
    </submittedName>
</protein>
<dbReference type="AlphaFoldDB" id="A0A375IJJ6"/>
<accession>A0A375IJJ6</accession>